<comment type="caution">
    <text evidence="2">The sequence shown here is derived from an EMBL/GenBank/DDBJ whole genome shotgun (WGS) entry which is preliminary data.</text>
</comment>
<protein>
    <submittedName>
        <fullName evidence="2">Uncharacterized protein</fullName>
    </submittedName>
</protein>
<keyword evidence="3" id="KW-1185">Reference proteome</keyword>
<gene>
    <name evidence="2" type="ORF">L210DRAFT_2466416</name>
</gene>
<dbReference type="AlphaFoldDB" id="A0AAD4G6X5"/>
<dbReference type="EMBL" id="WHUW01000212">
    <property type="protein sequence ID" value="KAF8417885.1"/>
    <property type="molecule type" value="Genomic_DNA"/>
</dbReference>
<evidence type="ECO:0000313" key="3">
    <source>
        <dbReference type="Proteomes" id="UP001194468"/>
    </source>
</evidence>
<proteinExistence type="predicted"/>
<sequence>MTICQGGPFGGKRGPEGASICTGHVNSNSARPDRKWGWEGTSPSPNPHKYNNLLVILLVSSSPSPRGQCSVQWRLQITVPRRRLQGWVRRRAEVEVFPVHPLSRPKVWRPRLEGMVVDGFLVIRHRAIDSAGG</sequence>
<organism evidence="2 3">
    <name type="scientific">Boletus edulis BED1</name>
    <dbReference type="NCBI Taxonomy" id="1328754"/>
    <lineage>
        <taxon>Eukaryota</taxon>
        <taxon>Fungi</taxon>
        <taxon>Dikarya</taxon>
        <taxon>Basidiomycota</taxon>
        <taxon>Agaricomycotina</taxon>
        <taxon>Agaricomycetes</taxon>
        <taxon>Agaricomycetidae</taxon>
        <taxon>Boletales</taxon>
        <taxon>Boletineae</taxon>
        <taxon>Boletaceae</taxon>
        <taxon>Boletoideae</taxon>
        <taxon>Boletus</taxon>
    </lineage>
</organism>
<reference evidence="2" key="2">
    <citation type="journal article" date="2020" name="Nat. Commun.">
        <title>Large-scale genome sequencing of mycorrhizal fungi provides insights into the early evolution of symbiotic traits.</title>
        <authorList>
            <person name="Miyauchi S."/>
            <person name="Kiss E."/>
            <person name="Kuo A."/>
            <person name="Drula E."/>
            <person name="Kohler A."/>
            <person name="Sanchez-Garcia M."/>
            <person name="Morin E."/>
            <person name="Andreopoulos B."/>
            <person name="Barry K.W."/>
            <person name="Bonito G."/>
            <person name="Buee M."/>
            <person name="Carver A."/>
            <person name="Chen C."/>
            <person name="Cichocki N."/>
            <person name="Clum A."/>
            <person name="Culley D."/>
            <person name="Crous P.W."/>
            <person name="Fauchery L."/>
            <person name="Girlanda M."/>
            <person name="Hayes R.D."/>
            <person name="Keri Z."/>
            <person name="LaButti K."/>
            <person name="Lipzen A."/>
            <person name="Lombard V."/>
            <person name="Magnuson J."/>
            <person name="Maillard F."/>
            <person name="Murat C."/>
            <person name="Nolan M."/>
            <person name="Ohm R.A."/>
            <person name="Pangilinan J."/>
            <person name="Pereira M.F."/>
            <person name="Perotto S."/>
            <person name="Peter M."/>
            <person name="Pfister S."/>
            <person name="Riley R."/>
            <person name="Sitrit Y."/>
            <person name="Stielow J.B."/>
            <person name="Szollosi G."/>
            <person name="Zifcakova L."/>
            <person name="Stursova M."/>
            <person name="Spatafora J.W."/>
            <person name="Tedersoo L."/>
            <person name="Vaario L.M."/>
            <person name="Yamada A."/>
            <person name="Yan M."/>
            <person name="Wang P."/>
            <person name="Xu J."/>
            <person name="Bruns T."/>
            <person name="Baldrian P."/>
            <person name="Vilgalys R."/>
            <person name="Dunand C."/>
            <person name="Henrissat B."/>
            <person name="Grigoriev I.V."/>
            <person name="Hibbett D."/>
            <person name="Nagy L.G."/>
            <person name="Martin F.M."/>
        </authorList>
    </citation>
    <scope>NUCLEOTIDE SEQUENCE</scope>
    <source>
        <strain evidence="2">BED1</strain>
    </source>
</reference>
<reference evidence="2" key="1">
    <citation type="submission" date="2019-10" db="EMBL/GenBank/DDBJ databases">
        <authorList>
            <consortium name="DOE Joint Genome Institute"/>
            <person name="Kuo A."/>
            <person name="Miyauchi S."/>
            <person name="Kiss E."/>
            <person name="Drula E."/>
            <person name="Kohler A."/>
            <person name="Sanchez-Garcia M."/>
            <person name="Andreopoulos B."/>
            <person name="Barry K.W."/>
            <person name="Bonito G."/>
            <person name="Buee M."/>
            <person name="Carver A."/>
            <person name="Chen C."/>
            <person name="Cichocki N."/>
            <person name="Clum A."/>
            <person name="Culley D."/>
            <person name="Crous P.W."/>
            <person name="Fauchery L."/>
            <person name="Girlanda M."/>
            <person name="Hayes R."/>
            <person name="Keri Z."/>
            <person name="LaButti K."/>
            <person name="Lipzen A."/>
            <person name="Lombard V."/>
            <person name="Magnuson J."/>
            <person name="Maillard F."/>
            <person name="Morin E."/>
            <person name="Murat C."/>
            <person name="Nolan M."/>
            <person name="Ohm R."/>
            <person name="Pangilinan J."/>
            <person name="Pereira M."/>
            <person name="Perotto S."/>
            <person name="Peter M."/>
            <person name="Riley R."/>
            <person name="Sitrit Y."/>
            <person name="Stielow B."/>
            <person name="Szollosi G."/>
            <person name="Zifcakova L."/>
            <person name="Stursova M."/>
            <person name="Spatafora J.W."/>
            <person name="Tedersoo L."/>
            <person name="Vaario L.-M."/>
            <person name="Yamada A."/>
            <person name="Yan M."/>
            <person name="Wang P."/>
            <person name="Xu J."/>
            <person name="Bruns T."/>
            <person name="Baldrian P."/>
            <person name="Vilgalys R."/>
            <person name="Henrissat B."/>
            <person name="Grigoriev I.V."/>
            <person name="Hibbett D."/>
            <person name="Nagy L.G."/>
            <person name="Martin F.M."/>
        </authorList>
    </citation>
    <scope>NUCLEOTIDE SEQUENCE</scope>
    <source>
        <strain evidence="2">BED1</strain>
    </source>
</reference>
<name>A0AAD4G6X5_BOLED</name>
<feature type="region of interest" description="Disordered" evidence="1">
    <location>
        <begin position="25"/>
        <end position="44"/>
    </location>
</feature>
<accession>A0AAD4G6X5</accession>
<dbReference type="Proteomes" id="UP001194468">
    <property type="component" value="Unassembled WGS sequence"/>
</dbReference>
<evidence type="ECO:0000313" key="2">
    <source>
        <dbReference type="EMBL" id="KAF8417885.1"/>
    </source>
</evidence>
<evidence type="ECO:0000256" key="1">
    <source>
        <dbReference type="SAM" id="MobiDB-lite"/>
    </source>
</evidence>